<proteinExistence type="predicted"/>
<dbReference type="AlphaFoldDB" id="A0AA40D6H8"/>
<name>A0AA40D6H8_9PEZI</name>
<evidence type="ECO:0000259" key="2">
    <source>
        <dbReference type="Pfam" id="PF07883"/>
    </source>
</evidence>
<keyword evidence="4" id="KW-1185">Reference proteome</keyword>
<dbReference type="EMBL" id="JAULSY010000117">
    <property type="protein sequence ID" value="KAK0664618.1"/>
    <property type="molecule type" value="Genomic_DNA"/>
</dbReference>
<reference evidence="3" key="1">
    <citation type="submission" date="2023-06" db="EMBL/GenBank/DDBJ databases">
        <title>Genome-scale phylogeny and comparative genomics of the fungal order Sordariales.</title>
        <authorList>
            <consortium name="Lawrence Berkeley National Laboratory"/>
            <person name="Hensen N."/>
            <person name="Bonometti L."/>
            <person name="Westerberg I."/>
            <person name="Brannstrom I.O."/>
            <person name="Guillou S."/>
            <person name="Cros-Aarteil S."/>
            <person name="Calhoun S."/>
            <person name="Haridas S."/>
            <person name="Kuo A."/>
            <person name="Mondo S."/>
            <person name="Pangilinan J."/>
            <person name="Riley R."/>
            <person name="Labutti K."/>
            <person name="Andreopoulos B."/>
            <person name="Lipzen A."/>
            <person name="Chen C."/>
            <person name="Yanf M."/>
            <person name="Daum C."/>
            <person name="Ng V."/>
            <person name="Clum A."/>
            <person name="Steindorff A."/>
            <person name="Ohm R."/>
            <person name="Martin F."/>
            <person name="Silar P."/>
            <person name="Natvig D."/>
            <person name="Lalanne C."/>
            <person name="Gautier V."/>
            <person name="Ament-Velasquez S.L."/>
            <person name="Kruys A."/>
            <person name="Hutchinson M.I."/>
            <person name="Powell A.J."/>
            <person name="Barry K."/>
            <person name="Miller A.N."/>
            <person name="Grigoriev I.V."/>
            <person name="Debuchy R."/>
            <person name="Gladieux P."/>
            <person name="Thoren M.H."/>
            <person name="Johannesson H."/>
        </authorList>
    </citation>
    <scope>NUCLEOTIDE SEQUENCE</scope>
    <source>
        <strain evidence="3">CBS 307.81</strain>
    </source>
</reference>
<protein>
    <recommendedName>
        <fullName evidence="2">Cupin type-2 domain-containing protein</fullName>
    </recommendedName>
</protein>
<evidence type="ECO:0000313" key="3">
    <source>
        <dbReference type="EMBL" id="KAK0664618.1"/>
    </source>
</evidence>
<dbReference type="InterPro" id="IPR013096">
    <property type="entry name" value="Cupin_2"/>
</dbReference>
<dbReference type="Pfam" id="PF07883">
    <property type="entry name" value="Cupin_2"/>
    <property type="match status" value="1"/>
</dbReference>
<feature type="region of interest" description="Disordered" evidence="1">
    <location>
        <begin position="38"/>
        <end position="84"/>
    </location>
</feature>
<dbReference type="SUPFAM" id="SSF51182">
    <property type="entry name" value="RmlC-like cupins"/>
    <property type="match status" value="1"/>
</dbReference>
<sequence length="207" mass="22025">MYIPGPSELFHTMASLIPIIQEVLPIVMPASISVTRSADILPPSEHTSSGDQPDDRTDVSPKTVIPAAAPTPAPTPAPAAGPAGGARVISRDAIVGQAESMCATVLIIKPRSSSLIHHNGEQETILYVTSGTGGVLLSQPKDEDERHPERHVLGRGDFAYIPAWLEHQAVNESEFEDLMLVVIRSGSAPVEVNLKTWGGAEMKKARS</sequence>
<organism evidence="3 4">
    <name type="scientific">Cercophora samala</name>
    <dbReference type="NCBI Taxonomy" id="330535"/>
    <lineage>
        <taxon>Eukaryota</taxon>
        <taxon>Fungi</taxon>
        <taxon>Dikarya</taxon>
        <taxon>Ascomycota</taxon>
        <taxon>Pezizomycotina</taxon>
        <taxon>Sordariomycetes</taxon>
        <taxon>Sordariomycetidae</taxon>
        <taxon>Sordariales</taxon>
        <taxon>Lasiosphaeriaceae</taxon>
        <taxon>Cercophora</taxon>
    </lineage>
</organism>
<gene>
    <name evidence="3" type="ORF">QBC41DRAFT_17140</name>
</gene>
<dbReference type="Proteomes" id="UP001174997">
    <property type="component" value="Unassembled WGS sequence"/>
</dbReference>
<accession>A0AA40D6H8</accession>
<evidence type="ECO:0000256" key="1">
    <source>
        <dbReference type="SAM" id="MobiDB-lite"/>
    </source>
</evidence>
<feature type="compositionally biased region" description="Pro residues" evidence="1">
    <location>
        <begin position="69"/>
        <end position="79"/>
    </location>
</feature>
<comment type="caution">
    <text evidence="3">The sequence shown here is derived from an EMBL/GenBank/DDBJ whole genome shotgun (WGS) entry which is preliminary data.</text>
</comment>
<evidence type="ECO:0000313" key="4">
    <source>
        <dbReference type="Proteomes" id="UP001174997"/>
    </source>
</evidence>
<dbReference type="InterPro" id="IPR014710">
    <property type="entry name" value="RmlC-like_jellyroll"/>
</dbReference>
<feature type="domain" description="Cupin type-2" evidence="2">
    <location>
        <begin position="107"/>
        <end position="183"/>
    </location>
</feature>
<dbReference type="InterPro" id="IPR011051">
    <property type="entry name" value="RmlC_Cupin_sf"/>
</dbReference>
<dbReference type="Gene3D" id="2.60.120.10">
    <property type="entry name" value="Jelly Rolls"/>
    <property type="match status" value="1"/>
</dbReference>